<proteinExistence type="predicted"/>
<gene>
    <name evidence="2" type="ORF">PTQ27_04965</name>
</gene>
<feature type="transmembrane region" description="Helical" evidence="1">
    <location>
        <begin position="12"/>
        <end position="30"/>
    </location>
</feature>
<evidence type="ECO:0008006" key="4">
    <source>
        <dbReference type="Google" id="ProtNLM"/>
    </source>
</evidence>
<evidence type="ECO:0000256" key="1">
    <source>
        <dbReference type="SAM" id="Phobius"/>
    </source>
</evidence>
<evidence type="ECO:0000313" key="3">
    <source>
        <dbReference type="Proteomes" id="UP001221909"/>
    </source>
</evidence>
<reference evidence="2 3" key="1">
    <citation type="submission" date="2023-02" db="EMBL/GenBank/DDBJ databases">
        <title>Mannheimia cairiniae sp. nov., a novel species of Mannheimia obtained from moscovy ducks (Cairina moschata) and reclassification of Mannheimia ovis as heterotypic synonym of Mannheimia pernigra.</title>
        <authorList>
            <person name="Christensen H."/>
        </authorList>
    </citation>
    <scope>NUCLEOTIDE SEQUENCE [LARGE SCALE GENOMIC DNA]</scope>
    <source>
        <strain evidence="2 3">AT1</strain>
    </source>
</reference>
<name>A0ABT5MNS3_9PAST</name>
<evidence type="ECO:0000313" key="2">
    <source>
        <dbReference type="EMBL" id="MDD0823825.1"/>
    </source>
</evidence>
<keyword evidence="1" id="KW-1133">Transmembrane helix</keyword>
<dbReference type="RefSeq" id="WP_273747685.1">
    <property type="nucleotide sequence ID" value="NZ_JAQSJE010000004.1"/>
</dbReference>
<dbReference type="Proteomes" id="UP001221909">
    <property type="component" value="Unassembled WGS sequence"/>
</dbReference>
<dbReference type="EMBL" id="JAQSJE010000004">
    <property type="protein sequence ID" value="MDD0823825.1"/>
    <property type="molecule type" value="Genomic_DNA"/>
</dbReference>
<feature type="transmembrane region" description="Helical" evidence="1">
    <location>
        <begin position="36"/>
        <end position="56"/>
    </location>
</feature>
<sequence>MKWLKSNTINLLTFLGTIFTIIGVNISQLFEKPIQSWIVFGLLCFLILFCSFRVYLVTKDSMIKQYSNGYLTIASFFKYSTFDGKTSTYEQFRHIQVKTFCKGCFEHRFIWTGTNNPQILSDLQQVGQINYGEDDFGNKYHRVKLTPARSLVYNECDVLHTKAIVENDDAKPFLAQYVKEPIRFINFKIELYYATDSYACEAKITRKPIDKPNANEQHITSVKFDYPTKSFTYTIIEPEAGFVYKINWEKPSL</sequence>
<keyword evidence="1" id="KW-0472">Membrane</keyword>
<protein>
    <recommendedName>
        <fullName evidence="4">SMODS-associating 2TM beta-strand rich effector domain-containing protein</fullName>
    </recommendedName>
</protein>
<accession>A0ABT5MNS3</accession>
<comment type="caution">
    <text evidence="2">The sequence shown here is derived from an EMBL/GenBank/DDBJ whole genome shotgun (WGS) entry which is preliminary data.</text>
</comment>
<organism evidence="2 3">
    <name type="scientific">Mannheimia cairinae</name>
    <dbReference type="NCBI Taxonomy" id="3025936"/>
    <lineage>
        <taxon>Bacteria</taxon>
        <taxon>Pseudomonadati</taxon>
        <taxon>Pseudomonadota</taxon>
        <taxon>Gammaproteobacteria</taxon>
        <taxon>Pasteurellales</taxon>
        <taxon>Pasteurellaceae</taxon>
        <taxon>Mannheimia</taxon>
    </lineage>
</organism>
<keyword evidence="3" id="KW-1185">Reference proteome</keyword>
<keyword evidence="1" id="KW-0812">Transmembrane</keyword>